<gene>
    <name evidence="4" type="primary">mdtA_3</name>
    <name evidence="4" type="ORF">KOR42_33790</name>
</gene>
<dbReference type="RefSeq" id="WP_146510841.1">
    <property type="nucleotide sequence ID" value="NZ_SIHI01000011.1"/>
</dbReference>
<reference evidence="4 5" key="1">
    <citation type="submission" date="2019-02" db="EMBL/GenBank/DDBJ databases">
        <title>Deep-cultivation of Planctomycetes and their phenomic and genomic characterization uncovers novel biology.</title>
        <authorList>
            <person name="Wiegand S."/>
            <person name="Jogler M."/>
            <person name="Boedeker C."/>
            <person name="Pinto D."/>
            <person name="Vollmers J."/>
            <person name="Rivas-Marin E."/>
            <person name="Kohn T."/>
            <person name="Peeters S.H."/>
            <person name="Heuer A."/>
            <person name="Rast P."/>
            <person name="Oberbeckmann S."/>
            <person name="Bunk B."/>
            <person name="Jeske O."/>
            <person name="Meyerdierks A."/>
            <person name="Storesund J.E."/>
            <person name="Kallscheuer N."/>
            <person name="Luecker S."/>
            <person name="Lage O.M."/>
            <person name="Pohl T."/>
            <person name="Merkel B.J."/>
            <person name="Hornburger P."/>
            <person name="Mueller R.-W."/>
            <person name="Bruemmer F."/>
            <person name="Labrenz M."/>
            <person name="Spormann A.M."/>
            <person name="Op Den Camp H."/>
            <person name="Overmann J."/>
            <person name="Amann R."/>
            <person name="Jetten M.S.M."/>
            <person name="Mascher T."/>
            <person name="Medema M.H."/>
            <person name="Devos D.P."/>
            <person name="Kaster A.-K."/>
            <person name="Ovreas L."/>
            <person name="Rohde M."/>
            <person name="Galperin M.Y."/>
            <person name="Jogler C."/>
        </authorList>
    </citation>
    <scope>NUCLEOTIDE SEQUENCE [LARGE SCALE GENOMIC DNA]</scope>
    <source>
        <strain evidence="4 5">KOR42</strain>
    </source>
</reference>
<keyword evidence="1" id="KW-0813">Transport</keyword>
<dbReference type="Gene3D" id="1.10.287.470">
    <property type="entry name" value="Helix hairpin bin"/>
    <property type="match status" value="1"/>
</dbReference>
<name>A0A5C5WNV1_9PLAN</name>
<keyword evidence="3" id="KW-0812">Transmembrane</keyword>
<keyword evidence="3" id="KW-0472">Membrane</keyword>
<dbReference type="PANTHER" id="PTHR30097:SF4">
    <property type="entry name" value="SLR6042 PROTEIN"/>
    <property type="match status" value="1"/>
</dbReference>
<sequence>MNTQSRTYLLKGAWWIGLAIIILIGGVTSSRWIPGLNSWVEQTISSFRPGEAGTDDESHEPHDSHEGHDHESHAGHQDETSLELSAQAMRNIGLTEETLLPVQLETFWRSMTVPAVIVERPGRTRVQVATPMTGVITDVHAVEGEAVEPGTLLFQIRLTHEDLVQAQTEFLKTLGELDVEEREIKRLEAVTSSGAVAGKLLLDREYARDKLSALLRAQREALRLHGLSEGQVNQIAEDRRLLRELQVFAPTIDNHEPEELQLTRSADQNSALEFDSFPPETKFVTHVGPLILQDLNVHKGQSVNAGETLCVLTDYDELLIEGMAFEQDFETIRETSKNQWPVDAIFEKAGDGNRIVEGLEIAYLANQVDTGSRTLKFYVRLRNELVKDRRDSGNRYVEWKYLPGQRLQLRIPIEEWPEQIVVPVDAIAREGVESFVFQQNGDHFDRVPVHVKYRDQFSVVIANDGSLYPGDVIATKGAHQMQMALKNKSGGGVDPHAGHNH</sequence>
<dbReference type="GO" id="GO:0030313">
    <property type="term" value="C:cell envelope"/>
    <property type="evidence" value="ECO:0007669"/>
    <property type="project" value="TreeGrafter"/>
</dbReference>
<dbReference type="InterPro" id="IPR051909">
    <property type="entry name" value="MFP_Cation_Efflux"/>
</dbReference>
<evidence type="ECO:0000256" key="2">
    <source>
        <dbReference type="SAM" id="MobiDB-lite"/>
    </source>
</evidence>
<dbReference type="Proteomes" id="UP000317243">
    <property type="component" value="Unassembled WGS sequence"/>
</dbReference>
<keyword evidence="3" id="KW-1133">Transmembrane helix</keyword>
<protein>
    <submittedName>
        <fullName evidence="4">Multidrug resistance protein MdtA</fullName>
    </submittedName>
</protein>
<dbReference type="GO" id="GO:0060003">
    <property type="term" value="P:copper ion export"/>
    <property type="evidence" value="ECO:0007669"/>
    <property type="project" value="TreeGrafter"/>
</dbReference>
<evidence type="ECO:0000313" key="4">
    <source>
        <dbReference type="EMBL" id="TWT51693.1"/>
    </source>
</evidence>
<dbReference type="PANTHER" id="PTHR30097">
    <property type="entry name" value="CATION EFFLUX SYSTEM PROTEIN CUSB"/>
    <property type="match status" value="1"/>
</dbReference>
<dbReference type="Gene3D" id="2.40.420.20">
    <property type="match status" value="1"/>
</dbReference>
<feature type="compositionally biased region" description="Basic and acidic residues" evidence="2">
    <location>
        <begin position="59"/>
        <end position="79"/>
    </location>
</feature>
<dbReference type="EMBL" id="SIHI01000011">
    <property type="protein sequence ID" value="TWT51693.1"/>
    <property type="molecule type" value="Genomic_DNA"/>
</dbReference>
<comment type="caution">
    <text evidence="4">The sequence shown here is derived from an EMBL/GenBank/DDBJ whole genome shotgun (WGS) entry which is preliminary data.</text>
</comment>
<feature type="region of interest" description="Disordered" evidence="2">
    <location>
        <begin position="47"/>
        <end position="80"/>
    </location>
</feature>
<dbReference type="OrthoDB" id="235102at2"/>
<evidence type="ECO:0000256" key="1">
    <source>
        <dbReference type="ARBA" id="ARBA00022448"/>
    </source>
</evidence>
<dbReference type="Gene3D" id="2.40.50.100">
    <property type="match status" value="1"/>
</dbReference>
<organism evidence="4 5">
    <name type="scientific">Thalassoglobus neptunius</name>
    <dbReference type="NCBI Taxonomy" id="1938619"/>
    <lineage>
        <taxon>Bacteria</taxon>
        <taxon>Pseudomonadati</taxon>
        <taxon>Planctomycetota</taxon>
        <taxon>Planctomycetia</taxon>
        <taxon>Planctomycetales</taxon>
        <taxon>Planctomycetaceae</taxon>
        <taxon>Thalassoglobus</taxon>
    </lineage>
</organism>
<dbReference type="GO" id="GO:0015679">
    <property type="term" value="P:plasma membrane copper ion transport"/>
    <property type="evidence" value="ECO:0007669"/>
    <property type="project" value="TreeGrafter"/>
</dbReference>
<proteinExistence type="predicted"/>
<evidence type="ECO:0000256" key="3">
    <source>
        <dbReference type="SAM" id="Phobius"/>
    </source>
</evidence>
<dbReference type="AlphaFoldDB" id="A0A5C5WNV1"/>
<keyword evidence="5" id="KW-1185">Reference proteome</keyword>
<accession>A0A5C5WNV1</accession>
<dbReference type="SUPFAM" id="SSF111369">
    <property type="entry name" value="HlyD-like secretion proteins"/>
    <property type="match status" value="1"/>
</dbReference>
<evidence type="ECO:0000313" key="5">
    <source>
        <dbReference type="Proteomes" id="UP000317243"/>
    </source>
</evidence>
<feature type="transmembrane region" description="Helical" evidence="3">
    <location>
        <begin position="12"/>
        <end position="33"/>
    </location>
</feature>